<dbReference type="KEGG" id="mcos:GM418_16350"/>
<keyword evidence="1" id="KW-0732">Signal</keyword>
<dbReference type="EMBL" id="CP046401">
    <property type="protein sequence ID" value="QGY45186.1"/>
    <property type="molecule type" value="Genomic_DNA"/>
</dbReference>
<evidence type="ECO:0000313" key="3">
    <source>
        <dbReference type="Proteomes" id="UP000428260"/>
    </source>
</evidence>
<dbReference type="RefSeq" id="WP_158868220.1">
    <property type="nucleotide sequence ID" value="NZ_CP046401.1"/>
</dbReference>
<organism evidence="2 3">
    <name type="scientific">Maribellus comscasis</name>
    <dbReference type="NCBI Taxonomy" id="2681766"/>
    <lineage>
        <taxon>Bacteria</taxon>
        <taxon>Pseudomonadati</taxon>
        <taxon>Bacteroidota</taxon>
        <taxon>Bacteroidia</taxon>
        <taxon>Marinilabiliales</taxon>
        <taxon>Prolixibacteraceae</taxon>
        <taxon>Maribellus</taxon>
    </lineage>
</organism>
<reference evidence="2 3" key="1">
    <citation type="submission" date="2019-11" db="EMBL/GenBank/DDBJ databases">
        <authorList>
            <person name="Zheng R.K."/>
            <person name="Sun C.M."/>
        </authorList>
    </citation>
    <scope>NUCLEOTIDE SEQUENCE [LARGE SCALE GENOMIC DNA]</scope>
    <source>
        <strain evidence="2 3">WC007</strain>
    </source>
</reference>
<dbReference type="Proteomes" id="UP000428260">
    <property type="component" value="Chromosome"/>
</dbReference>
<evidence type="ECO:0000313" key="2">
    <source>
        <dbReference type="EMBL" id="QGY45186.1"/>
    </source>
</evidence>
<sequence length="241" mass="28670">MNVRSKIAMSVLAVFMTAVVSAQQFYNSIKPLTTGSNTLNYKLTGNQYYFWPKFIGTVYLNEEWCHAKLELENGDIYEDVYMKLNTYLDEVIMYNERVGSVITVDKAIIHEFEMEKGYGTYNLFRKVNFDRVPKGYHYLNVLYDGSVKLYLWHKTEVVKTSLYKDEIHGGMRDSEYKQVFIYYVVFPDGSMNKVAARRRSFLQLFPEKKRTLKRLFRRNRIHFYTTEELIQATKIIEEEMF</sequence>
<feature type="signal peptide" evidence="1">
    <location>
        <begin position="1"/>
        <end position="22"/>
    </location>
</feature>
<dbReference type="AlphaFoldDB" id="A0A6I6JQD0"/>
<keyword evidence="3" id="KW-1185">Reference proteome</keyword>
<accession>A0A6I6JQD0</accession>
<proteinExistence type="predicted"/>
<protein>
    <submittedName>
        <fullName evidence="2">Uncharacterized protein</fullName>
    </submittedName>
</protein>
<name>A0A6I6JQD0_9BACT</name>
<feature type="chain" id="PRO_5026182833" evidence="1">
    <location>
        <begin position="23"/>
        <end position="241"/>
    </location>
</feature>
<gene>
    <name evidence="2" type="ORF">GM418_16350</name>
</gene>
<evidence type="ECO:0000256" key="1">
    <source>
        <dbReference type="SAM" id="SignalP"/>
    </source>
</evidence>